<dbReference type="InterPro" id="IPR023213">
    <property type="entry name" value="CAT-like_dom_sf"/>
</dbReference>
<dbReference type="AlphaFoldDB" id="A0ABC9CC08"/>
<evidence type="ECO:0000313" key="3">
    <source>
        <dbReference type="EMBL" id="CAL5017506.1"/>
    </source>
</evidence>
<dbReference type="Gene3D" id="3.30.559.10">
    <property type="entry name" value="Chloramphenicol acetyltransferase-like domain"/>
    <property type="match status" value="2"/>
</dbReference>
<keyword evidence="1" id="KW-0808">Transferase</keyword>
<reference evidence="3 4" key="2">
    <citation type="submission" date="2024-10" db="EMBL/GenBank/DDBJ databases">
        <authorList>
            <person name="Ryan C."/>
        </authorList>
    </citation>
    <scope>NUCLEOTIDE SEQUENCE [LARGE SCALE GENOMIC DNA]</scope>
</reference>
<organism evidence="3 4">
    <name type="scientific">Urochloa decumbens</name>
    <dbReference type="NCBI Taxonomy" id="240449"/>
    <lineage>
        <taxon>Eukaryota</taxon>
        <taxon>Viridiplantae</taxon>
        <taxon>Streptophyta</taxon>
        <taxon>Embryophyta</taxon>
        <taxon>Tracheophyta</taxon>
        <taxon>Spermatophyta</taxon>
        <taxon>Magnoliopsida</taxon>
        <taxon>Liliopsida</taxon>
        <taxon>Poales</taxon>
        <taxon>Poaceae</taxon>
        <taxon>PACMAD clade</taxon>
        <taxon>Panicoideae</taxon>
        <taxon>Panicodae</taxon>
        <taxon>Paniceae</taxon>
        <taxon>Melinidinae</taxon>
        <taxon>Urochloa</taxon>
    </lineage>
</organism>
<accession>A0ABC9CC08</accession>
<keyword evidence="4" id="KW-1185">Reference proteome</keyword>
<dbReference type="PANTHER" id="PTHR31896">
    <property type="entry name" value="FAMILY REGULATORY PROTEIN, PUTATIVE (AFU_ORTHOLOGUE AFUA_3G14730)-RELATED"/>
    <property type="match status" value="1"/>
</dbReference>
<evidence type="ECO:0000256" key="2">
    <source>
        <dbReference type="SAM" id="SignalP"/>
    </source>
</evidence>
<evidence type="ECO:0000256" key="1">
    <source>
        <dbReference type="ARBA" id="ARBA00022679"/>
    </source>
</evidence>
<gene>
    <name evidence="3" type="ORF">URODEC1_LOCUS73832</name>
</gene>
<evidence type="ECO:0000313" key="4">
    <source>
        <dbReference type="Proteomes" id="UP001497457"/>
    </source>
</evidence>
<dbReference type="InterPro" id="IPR051283">
    <property type="entry name" value="Sec_Metabolite_Acyltrans"/>
</dbReference>
<dbReference type="PANTHER" id="PTHR31896:SF12">
    <property type="entry name" value="HXXXD-TYPE ACYL-TRANSFERASE FAMILY PROTEIN"/>
    <property type="match status" value="1"/>
</dbReference>
<sequence>MLRFVVWEICFLLLLSGNGEEIGWFGFLHGGTNEGGDGIYGVDNFLGAKTWRFRFPDGDIEAGMVPSSWNNFLRPLLRFVVVRSNHDERLVRRSLSPEMMSISLGSDRLGSVSLLHRWQNEEEERRKKEEKDCARSSLQECWSPFFGRLFSACLLSVCLCGLLFDLLHRYSIAKMGSKSNNSVGPSPPAVRVVSRRTVAPPPRPRERIPLTTWDVAMLSADYIQKGLLFPPPPFPAAVLVDHLEAALAKALEHYYPVAGRFATDQHTGGGCSVSIDCDGQGVDILHAVAENGASVADAIPPDADVPRLVRSFFPLDGAVNHDGHHLPLFAVQVTELADGVFLAFAYNHALSDGTAFWDFLNAWAGISRTLSVGGGDKFHLQPPPLLERWSPDGRLPLVLPFPDLSGHIERLSPPPLRERILHFSPESLAALKERARQELLAAGDAAGAAAVTTFQALSSLVWRCVTRARVLPAEQPTVCRAAINNRARLRPELPREYFGNAIYAISTEAVRAGELLERGHGWAAAAVGRAVAAHTDSSIRARVAAWTDSPVIYTLRYFDPSGVMMGSSPRFDMYGCDFGWGKPLAARSGRANKFDGKASLYPGREGGIDAEIELTPDNMARLEQDQEFWAAVTPDRKP</sequence>
<dbReference type="Proteomes" id="UP001497457">
    <property type="component" value="Chromosome 29rd"/>
</dbReference>
<dbReference type="EMBL" id="OZ075139">
    <property type="protein sequence ID" value="CAL5017506.1"/>
    <property type="molecule type" value="Genomic_DNA"/>
</dbReference>
<dbReference type="Pfam" id="PF02458">
    <property type="entry name" value="Transferase"/>
    <property type="match status" value="1"/>
</dbReference>
<protein>
    <recommendedName>
        <fullName evidence="5">Acetyltransferase</fullName>
    </recommendedName>
</protein>
<dbReference type="GO" id="GO:0016747">
    <property type="term" value="F:acyltransferase activity, transferring groups other than amino-acyl groups"/>
    <property type="evidence" value="ECO:0007669"/>
    <property type="project" value="UniProtKB-ARBA"/>
</dbReference>
<name>A0ABC9CC08_9POAL</name>
<reference evidence="4" key="1">
    <citation type="submission" date="2024-06" db="EMBL/GenBank/DDBJ databases">
        <authorList>
            <person name="Ryan C."/>
        </authorList>
    </citation>
    <scope>NUCLEOTIDE SEQUENCE [LARGE SCALE GENOMIC DNA]</scope>
</reference>
<feature type="chain" id="PRO_5044878541" description="Acetyltransferase" evidence="2">
    <location>
        <begin position="20"/>
        <end position="638"/>
    </location>
</feature>
<feature type="signal peptide" evidence="2">
    <location>
        <begin position="1"/>
        <end position="19"/>
    </location>
</feature>
<keyword evidence="2" id="KW-0732">Signal</keyword>
<evidence type="ECO:0008006" key="5">
    <source>
        <dbReference type="Google" id="ProtNLM"/>
    </source>
</evidence>
<proteinExistence type="predicted"/>